<organism evidence="1 2">
    <name type="scientific">Paraburkholderia atlantica</name>
    <dbReference type="NCBI Taxonomy" id="2654982"/>
    <lineage>
        <taxon>Bacteria</taxon>
        <taxon>Pseudomonadati</taxon>
        <taxon>Pseudomonadota</taxon>
        <taxon>Betaproteobacteria</taxon>
        <taxon>Burkholderiales</taxon>
        <taxon>Burkholderiaceae</taxon>
        <taxon>Paraburkholderia</taxon>
    </lineage>
</organism>
<accession>A0A7W8PS73</accession>
<protein>
    <recommendedName>
        <fullName evidence="3">DUF1289 domain-containing protein</fullName>
    </recommendedName>
</protein>
<sequence length="81" mass="8873">MASSKPYEQKAGDGSVPSPCINVCRMDASTGWCEGCLRTIDEIAGWSTFDGDEKRAVWDAIEARHAEFISSRTTSATKEKQ</sequence>
<dbReference type="EMBL" id="JACHDD010000009">
    <property type="protein sequence ID" value="MBB5427428.1"/>
    <property type="molecule type" value="Genomic_DNA"/>
</dbReference>
<dbReference type="PANTHER" id="PTHR35175:SF2">
    <property type="entry name" value="DUF1289 DOMAIN-CONTAINING PROTEIN"/>
    <property type="match status" value="1"/>
</dbReference>
<proteinExistence type="predicted"/>
<dbReference type="Pfam" id="PF06945">
    <property type="entry name" value="DUF1289"/>
    <property type="match status" value="1"/>
</dbReference>
<dbReference type="Proteomes" id="UP000592780">
    <property type="component" value="Unassembled WGS sequence"/>
</dbReference>
<evidence type="ECO:0000313" key="2">
    <source>
        <dbReference type="Proteomes" id="UP000592780"/>
    </source>
</evidence>
<dbReference type="InterPro" id="IPR010710">
    <property type="entry name" value="DUF1289"/>
</dbReference>
<reference evidence="1 2" key="1">
    <citation type="submission" date="2020-08" db="EMBL/GenBank/DDBJ databases">
        <title>Genomic Encyclopedia of Type Strains, Phase IV (KMG-V): Genome sequencing to study the core and pangenomes of soil and plant-associated prokaryotes.</title>
        <authorList>
            <person name="Whitman W."/>
        </authorList>
    </citation>
    <scope>NUCLEOTIDE SEQUENCE [LARGE SCALE GENOMIC DNA]</scope>
    <source>
        <strain evidence="1 2">JPY158</strain>
    </source>
</reference>
<evidence type="ECO:0008006" key="3">
    <source>
        <dbReference type="Google" id="ProtNLM"/>
    </source>
</evidence>
<name>A0A7W8PS73_PARAM</name>
<keyword evidence="2" id="KW-1185">Reference proteome</keyword>
<evidence type="ECO:0000313" key="1">
    <source>
        <dbReference type="EMBL" id="MBB5427428.1"/>
    </source>
</evidence>
<comment type="caution">
    <text evidence="1">The sequence shown here is derived from an EMBL/GenBank/DDBJ whole genome shotgun (WGS) entry which is preliminary data.</text>
</comment>
<dbReference type="OrthoDB" id="8911262at2"/>
<dbReference type="RefSeq" id="WP_018436824.1">
    <property type="nucleotide sequence ID" value="NZ_JACHDD010000009.1"/>
</dbReference>
<dbReference type="AlphaFoldDB" id="A0A7W8PS73"/>
<gene>
    <name evidence="1" type="ORF">HDG40_005607</name>
</gene>
<dbReference type="PANTHER" id="PTHR35175">
    <property type="entry name" value="DUF1289 DOMAIN-CONTAINING PROTEIN"/>
    <property type="match status" value="1"/>
</dbReference>